<dbReference type="Proteomes" id="UP000288859">
    <property type="component" value="Unassembled WGS sequence"/>
</dbReference>
<feature type="compositionally biased region" description="Basic and acidic residues" evidence="1">
    <location>
        <begin position="130"/>
        <end position="139"/>
    </location>
</feature>
<dbReference type="PANTHER" id="PTHR23092">
    <property type="entry name" value="POLY(A) RNA POLYMERASE"/>
    <property type="match status" value="1"/>
</dbReference>
<dbReference type="OrthoDB" id="273917at2759"/>
<evidence type="ECO:0000256" key="1">
    <source>
        <dbReference type="SAM" id="MobiDB-lite"/>
    </source>
</evidence>
<dbReference type="GO" id="GO:1990817">
    <property type="term" value="F:poly(A) RNA polymerase activity"/>
    <property type="evidence" value="ECO:0007669"/>
    <property type="project" value="InterPro"/>
</dbReference>
<dbReference type="Gene3D" id="1.10.1410.10">
    <property type="match status" value="1"/>
</dbReference>
<gene>
    <name evidence="3" type="ORF">B0A52_01062</name>
</gene>
<dbReference type="SUPFAM" id="SSF81301">
    <property type="entry name" value="Nucleotidyltransferase"/>
    <property type="match status" value="1"/>
</dbReference>
<dbReference type="GO" id="GO:0031123">
    <property type="term" value="P:RNA 3'-end processing"/>
    <property type="evidence" value="ECO:0007669"/>
    <property type="project" value="TreeGrafter"/>
</dbReference>
<dbReference type="Pfam" id="PF22600">
    <property type="entry name" value="MTPAP-like_central"/>
    <property type="match status" value="1"/>
</dbReference>
<feature type="region of interest" description="Disordered" evidence="1">
    <location>
        <begin position="572"/>
        <end position="597"/>
    </location>
</feature>
<sequence>MPRVPSSSLTWLCRCSHNVACNRSCRPLLRHVISSTQFYPVRQIATSHSDPRVYVDSLDKTLDAHREHNRSGTSISDTSRPSGPSPESSSPRHTLKETYIYRPRGLKDSSPEPSPEPSPENDTPTQVRSSHKDKADAQRARRLQANAGRFADHTFQWKPMVDRNCPLAMLLPWLSHQEPRKDAYATAVDYVTEEIHAFDRYTTLDPDEHKAAEMALQDLETVVKDFDQHLEVHLIGSRATDIADPLSDLDANVCLPEDPYSSKPRMTSDHIIDALEAKIVNWPSTHQGLPCPIELISHVRKALVPILSCRHTPTGLSVEIQSTPRTFDSTLWVTSVINEFPTLPALFKVLRQTLLIRGLNDGARGGLTSYPLLNMIVASLSMSEHKTPADNAGMQLMDFLDMYCEIDLDKTGVSIRPLGYFPKQEPAGQSSFAAGSYLDELEGQAVIRRRAKRFNHILAFQDPLDPVNNIARKATRMRDVQETLIWLRHQLQLNIRVWDASRNYYGDFQDFRHEAKSLGRDASLLKVLLEADYRIYEHKRRTMTKIFRKTSSIGNPVAPLTLEKFRTLLNPGGLVGDHPTPTAEIAGSGDSGPKISDNLAAQWDEMLGDMFHSDGANTHRQDDNSTPDLADPSESNNVAADQVKKKGDLRPNAQSRRRT</sequence>
<accession>A0A438NGC7</accession>
<dbReference type="EMBL" id="NAJM01000003">
    <property type="protein sequence ID" value="RVX74785.1"/>
    <property type="molecule type" value="Genomic_DNA"/>
</dbReference>
<dbReference type="InterPro" id="IPR043519">
    <property type="entry name" value="NT_sf"/>
</dbReference>
<dbReference type="SUPFAM" id="SSF81631">
    <property type="entry name" value="PAP/OAS1 substrate-binding domain"/>
    <property type="match status" value="1"/>
</dbReference>
<evidence type="ECO:0000259" key="2">
    <source>
        <dbReference type="Pfam" id="PF22600"/>
    </source>
</evidence>
<organism evidence="3 4">
    <name type="scientific">Exophiala mesophila</name>
    <name type="common">Black yeast-like fungus</name>
    <dbReference type="NCBI Taxonomy" id="212818"/>
    <lineage>
        <taxon>Eukaryota</taxon>
        <taxon>Fungi</taxon>
        <taxon>Dikarya</taxon>
        <taxon>Ascomycota</taxon>
        <taxon>Pezizomycotina</taxon>
        <taxon>Eurotiomycetes</taxon>
        <taxon>Chaetothyriomycetidae</taxon>
        <taxon>Chaetothyriales</taxon>
        <taxon>Herpotrichiellaceae</taxon>
        <taxon>Exophiala</taxon>
    </lineage>
</organism>
<name>A0A438NGC7_EXOME</name>
<feature type="region of interest" description="Disordered" evidence="1">
    <location>
        <begin position="65"/>
        <end position="140"/>
    </location>
</feature>
<dbReference type="InterPro" id="IPR045862">
    <property type="entry name" value="Trf4-like"/>
</dbReference>
<dbReference type="CDD" id="cd05402">
    <property type="entry name" value="NT_PAP_TUTase"/>
    <property type="match status" value="1"/>
</dbReference>
<dbReference type="AlphaFoldDB" id="A0A438NGC7"/>
<comment type="caution">
    <text evidence="3">The sequence shown here is derived from an EMBL/GenBank/DDBJ whole genome shotgun (WGS) entry which is preliminary data.</text>
</comment>
<feature type="domain" description="Poly(A) RNA polymerase mitochondrial-like central palm" evidence="2">
    <location>
        <begin position="192"/>
        <end position="320"/>
    </location>
</feature>
<dbReference type="GO" id="GO:0010605">
    <property type="term" value="P:negative regulation of macromolecule metabolic process"/>
    <property type="evidence" value="ECO:0007669"/>
    <property type="project" value="UniProtKB-ARBA"/>
</dbReference>
<dbReference type="GO" id="GO:0003729">
    <property type="term" value="F:mRNA binding"/>
    <property type="evidence" value="ECO:0007669"/>
    <property type="project" value="TreeGrafter"/>
</dbReference>
<evidence type="ECO:0000313" key="3">
    <source>
        <dbReference type="EMBL" id="RVX74785.1"/>
    </source>
</evidence>
<dbReference type="VEuPathDB" id="FungiDB:PV10_00597"/>
<evidence type="ECO:0000313" key="4">
    <source>
        <dbReference type="Proteomes" id="UP000288859"/>
    </source>
</evidence>
<dbReference type="InterPro" id="IPR054708">
    <property type="entry name" value="MTPAP-like_central"/>
</dbReference>
<protein>
    <recommendedName>
        <fullName evidence="2">Poly(A) RNA polymerase mitochondrial-like central palm domain-containing protein</fullName>
    </recommendedName>
</protein>
<dbReference type="GO" id="GO:0043634">
    <property type="term" value="P:polyadenylation-dependent ncRNA catabolic process"/>
    <property type="evidence" value="ECO:0007669"/>
    <property type="project" value="TreeGrafter"/>
</dbReference>
<proteinExistence type="predicted"/>
<reference evidence="3 4" key="1">
    <citation type="submission" date="2017-03" db="EMBL/GenBank/DDBJ databases">
        <title>Genomes of endolithic fungi from Antarctica.</title>
        <authorList>
            <person name="Coleine C."/>
            <person name="Masonjones S."/>
            <person name="Stajich J.E."/>
        </authorList>
    </citation>
    <scope>NUCLEOTIDE SEQUENCE [LARGE SCALE GENOMIC DNA]</scope>
    <source>
        <strain evidence="3 4">CCFEE 6314</strain>
    </source>
</reference>
<dbReference type="PANTHER" id="PTHR23092:SF15">
    <property type="entry name" value="INACTIVE NON-CANONICAL POLY(A) RNA POLYMERASE PROTEIN TRF4-2-RELATED"/>
    <property type="match status" value="1"/>
</dbReference>
<dbReference type="GO" id="GO:0031499">
    <property type="term" value="C:TRAMP complex"/>
    <property type="evidence" value="ECO:0007669"/>
    <property type="project" value="TreeGrafter"/>
</dbReference>
<feature type="compositionally biased region" description="Low complexity" evidence="1">
    <location>
        <begin position="79"/>
        <end position="91"/>
    </location>
</feature>
<feature type="region of interest" description="Disordered" evidence="1">
    <location>
        <begin position="610"/>
        <end position="659"/>
    </location>
</feature>
<dbReference type="GO" id="GO:0005730">
    <property type="term" value="C:nucleolus"/>
    <property type="evidence" value="ECO:0007669"/>
    <property type="project" value="TreeGrafter"/>
</dbReference>
<dbReference type="Gene3D" id="3.30.460.10">
    <property type="entry name" value="Beta Polymerase, domain 2"/>
    <property type="match status" value="1"/>
</dbReference>